<dbReference type="Pfam" id="PF20706">
    <property type="entry name" value="GT4-conflict"/>
    <property type="match status" value="1"/>
</dbReference>
<dbReference type="CDD" id="cd03801">
    <property type="entry name" value="GT4_PimA-like"/>
    <property type="match status" value="1"/>
</dbReference>
<dbReference type="InterPro" id="IPR029063">
    <property type="entry name" value="SAM-dependent_MTases_sf"/>
</dbReference>
<dbReference type="PANTHER" id="PTHR46656:SF3">
    <property type="entry name" value="PUTATIVE-RELATED"/>
    <property type="match status" value="1"/>
</dbReference>
<accession>A0A9Y2IL37</accession>
<dbReference type="Proteomes" id="UP001236014">
    <property type="component" value="Chromosome"/>
</dbReference>
<feature type="coiled-coil region" evidence="1">
    <location>
        <begin position="851"/>
        <end position="906"/>
    </location>
</feature>
<dbReference type="InterPro" id="IPR006342">
    <property type="entry name" value="FkbM_mtfrase"/>
</dbReference>
<dbReference type="Gene3D" id="3.90.550.10">
    <property type="entry name" value="Spore Coat Polysaccharide Biosynthesis Protein SpsA, Chain A"/>
    <property type="match status" value="1"/>
</dbReference>
<keyword evidence="4" id="KW-1185">Reference proteome</keyword>
<dbReference type="InterPro" id="IPR029044">
    <property type="entry name" value="Nucleotide-diphossugar_trans"/>
</dbReference>
<dbReference type="Gene3D" id="3.40.50.2000">
    <property type="entry name" value="Glycogen Phosphorylase B"/>
    <property type="match status" value="1"/>
</dbReference>
<dbReference type="Pfam" id="PF05050">
    <property type="entry name" value="Methyltransf_21"/>
    <property type="match status" value="1"/>
</dbReference>
<evidence type="ECO:0000259" key="2">
    <source>
        <dbReference type="Pfam" id="PF05050"/>
    </source>
</evidence>
<protein>
    <submittedName>
        <fullName evidence="3">FkbM family methyltransferase</fullName>
    </submittedName>
</protein>
<dbReference type="SUPFAM" id="SSF53756">
    <property type="entry name" value="UDP-Glycosyltransferase/glycogen phosphorylase"/>
    <property type="match status" value="1"/>
</dbReference>
<evidence type="ECO:0000313" key="3">
    <source>
        <dbReference type="EMBL" id="WIX80598.1"/>
    </source>
</evidence>
<dbReference type="PANTHER" id="PTHR46656">
    <property type="entry name" value="PUTATIVE-RELATED"/>
    <property type="match status" value="1"/>
</dbReference>
<reference evidence="3 4" key="1">
    <citation type="submission" date="2023-06" db="EMBL/GenBank/DDBJ databases">
        <authorList>
            <person name="Oyuntsetseg B."/>
            <person name="Kim S.B."/>
        </authorList>
    </citation>
    <scope>NUCLEOTIDE SEQUENCE [LARGE SCALE GENOMIC DNA]</scope>
    <source>
        <strain evidence="3 4">2-15</strain>
    </source>
</reference>
<keyword evidence="3" id="KW-0489">Methyltransferase</keyword>
<proteinExistence type="predicted"/>
<dbReference type="EMBL" id="CP127294">
    <property type="protein sequence ID" value="WIX80598.1"/>
    <property type="molecule type" value="Genomic_DNA"/>
</dbReference>
<dbReference type="KEGG" id="acab:QRX50_07470"/>
<dbReference type="NCBIfam" id="TIGR01444">
    <property type="entry name" value="fkbM_fam"/>
    <property type="match status" value="1"/>
</dbReference>
<feature type="domain" description="Methyltransferase FkbM" evidence="2">
    <location>
        <begin position="1031"/>
        <end position="1194"/>
    </location>
</feature>
<evidence type="ECO:0000256" key="1">
    <source>
        <dbReference type="SAM" id="Coils"/>
    </source>
</evidence>
<dbReference type="GO" id="GO:0032259">
    <property type="term" value="P:methylation"/>
    <property type="evidence" value="ECO:0007669"/>
    <property type="project" value="UniProtKB-KW"/>
</dbReference>
<dbReference type="SUPFAM" id="SSF53448">
    <property type="entry name" value="Nucleotide-diphospho-sugar transferases"/>
    <property type="match status" value="1"/>
</dbReference>
<keyword evidence="3" id="KW-0808">Transferase</keyword>
<dbReference type="SUPFAM" id="SSF53335">
    <property type="entry name" value="S-adenosyl-L-methionine-dependent methyltransferases"/>
    <property type="match status" value="1"/>
</dbReference>
<dbReference type="Gene3D" id="3.40.50.150">
    <property type="entry name" value="Vaccinia Virus protein VP39"/>
    <property type="match status" value="1"/>
</dbReference>
<name>A0A9Y2IL37_9PSEU</name>
<organism evidence="3 4">
    <name type="scientific">Amycolatopsis carbonis</name>
    <dbReference type="NCBI Taxonomy" id="715471"/>
    <lineage>
        <taxon>Bacteria</taxon>
        <taxon>Bacillati</taxon>
        <taxon>Actinomycetota</taxon>
        <taxon>Actinomycetes</taxon>
        <taxon>Pseudonocardiales</taxon>
        <taxon>Pseudonocardiaceae</taxon>
        <taxon>Amycolatopsis</taxon>
    </lineage>
</organism>
<dbReference type="RefSeq" id="WP_285971225.1">
    <property type="nucleotide sequence ID" value="NZ_CP127294.1"/>
</dbReference>
<gene>
    <name evidence="3" type="ORF">QRX50_07470</name>
</gene>
<sequence>MGDARTVTACTIVARNYLPAARVLARSYLAQHPENDFVIAVIDGHEDERDGYRVVGQDAFGIDRDDYLRMATAYSVTELATSVKPYLLRELRREYDVAIYLDPDIRVFAPMPEIAELAMEHGIVLTPHVLSPLPRDGMEPDEAVIMGAGIFNLGFIGVGPGSGDFLDFWAQRLRHDAIVAPEQQLFTDQRWVDNVPALFDHHVLADPGFNVAYWNLHDRPVNREDNGELTAGGAKLRFFHFSGYRPETPWLLTYYCAREPRVLLSANPELRELCDAYGAALREAGYAETLEAVPYGFAGFGDGTPLPRLARRVFREAWIKAERKNKRLPPHAYGEDGGRALREWLAGAEDSAQAASGLNRAALAVWDSRVDLRIAFPHPTGEDSEKFRAWCVTSGINEGELAEWALPGHPVAARAPVDEFGVNLLGYLTAELGVGEMGRIVHEAIETAEVPIASVVEERILNRTGLDQPDSLGDPRFPVSVLAVNADQTRVLLGTHPEVGHDRYRIGLWAWETEDFPASMHEAFGLVDEVWTVSDFCRTVIAKHSPIPVKTVPVPVRDPGEPSRPAREAGEPVRFLFAFDFNSIAQRKNPWGTIKAFQQAFPGRDDVRLTIKTINAKQRPFEAERLRAAAAGDPRIELIERYLSVAELHDLYDRSTCYVSLHRGEGFGLTVAEAMARAMPVISTDYSSTTEFLDSTTGWPVPYRLVPVGKGNDPYEPDTLWADPDIEAAAAAMREVADDPDEAERRGRKARQQVLRTRSMAAAAEWMRRELRGAYEIWRSRQAYRPQEPEHPLTPVRKAAEALHWRPEPAAPSRTPLAPAMRKAVLRAIDHYDVHQRRVMGELRDATEETTSRLLARLESVEARLDDAQRAAELSRRFDDKLHTLKTSVEGRLRALETSVEELRDQTPGLDLAVRNIEADVSKMSESFTGELESVTASVHADFSARDQRLDQDEEAIQRVSVDLGALRDAARLSHVPIPRDAEVVVSDVGALLMPVDEVMLPWIRFHRSWENSEAELMCELVTRHPGAILDIGAHVGYHTLRLMRSCPDVSRVIAVEADPLNAQYLRRNLEVNLPAAAVALTTVLPVAAWDHAGTVRLTHPEADNSGDNRVSEDGPGIEVPAVRLGEVPEVREQQITLIKVDLQGRDHRALAGLDEVLRRDRPHIVCEFCPSAIEELGDDPHAVLTRYRELGYQPIEVGDEGPVTYPQGDRELIRTARRNEKDFVTLWLRPEPSFAG</sequence>
<dbReference type="AlphaFoldDB" id="A0A9Y2IL37"/>
<dbReference type="GO" id="GO:0008168">
    <property type="term" value="F:methyltransferase activity"/>
    <property type="evidence" value="ECO:0007669"/>
    <property type="project" value="UniProtKB-KW"/>
</dbReference>
<evidence type="ECO:0000313" key="4">
    <source>
        <dbReference type="Proteomes" id="UP001236014"/>
    </source>
</evidence>
<keyword evidence="1" id="KW-0175">Coiled coil</keyword>